<gene>
    <name evidence="4" type="ORF">GJR95_17310</name>
</gene>
<dbReference type="SUPFAM" id="SSF53474">
    <property type="entry name" value="alpha/beta-Hydrolases"/>
    <property type="match status" value="1"/>
</dbReference>
<keyword evidence="2" id="KW-0732">Signal</keyword>
<dbReference type="Gene3D" id="3.40.50.1820">
    <property type="entry name" value="alpha/beta hydrolase"/>
    <property type="match status" value="1"/>
</dbReference>
<dbReference type="GO" id="GO:0008239">
    <property type="term" value="F:dipeptidyl-peptidase activity"/>
    <property type="evidence" value="ECO:0007669"/>
    <property type="project" value="InterPro"/>
</dbReference>
<dbReference type="InterPro" id="IPR008979">
    <property type="entry name" value="Galactose-bd-like_sf"/>
</dbReference>
<name>A0A6P1VX55_9BACT</name>
<evidence type="ECO:0000256" key="1">
    <source>
        <dbReference type="ARBA" id="ARBA00022801"/>
    </source>
</evidence>
<evidence type="ECO:0000313" key="5">
    <source>
        <dbReference type="Proteomes" id="UP000464577"/>
    </source>
</evidence>
<dbReference type="Gene3D" id="2.60.120.260">
    <property type="entry name" value="Galactose-binding domain-like"/>
    <property type="match status" value="1"/>
</dbReference>
<organism evidence="4 5">
    <name type="scientific">Spirosoma endbachense</name>
    <dbReference type="NCBI Taxonomy" id="2666025"/>
    <lineage>
        <taxon>Bacteria</taxon>
        <taxon>Pseudomonadati</taxon>
        <taxon>Bacteroidota</taxon>
        <taxon>Cytophagia</taxon>
        <taxon>Cytophagales</taxon>
        <taxon>Cytophagaceae</taxon>
        <taxon>Spirosoma</taxon>
    </lineage>
</organism>
<dbReference type="KEGG" id="senf:GJR95_17310"/>
<keyword evidence="5" id="KW-1185">Reference proteome</keyword>
<dbReference type="InterPro" id="IPR029058">
    <property type="entry name" value="AB_hydrolase_fold"/>
</dbReference>
<evidence type="ECO:0000313" key="4">
    <source>
        <dbReference type="EMBL" id="QHV96662.1"/>
    </source>
</evidence>
<dbReference type="SUPFAM" id="SSF49785">
    <property type="entry name" value="Galactose-binding domain-like"/>
    <property type="match status" value="1"/>
</dbReference>
<keyword evidence="1 4" id="KW-0378">Hydrolase</keyword>
<dbReference type="Pfam" id="PF02129">
    <property type="entry name" value="Peptidase_S15"/>
    <property type="match status" value="1"/>
</dbReference>
<accession>A0A6P1VX55</accession>
<dbReference type="Proteomes" id="UP000464577">
    <property type="component" value="Chromosome"/>
</dbReference>
<dbReference type="InterPro" id="IPR005674">
    <property type="entry name" value="CocE/Ser_esterase"/>
</dbReference>
<protein>
    <submittedName>
        <fullName evidence="4">CocE/NonD family hydrolase</fullName>
    </submittedName>
</protein>
<proteinExistence type="predicted"/>
<dbReference type="InterPro" id="IPR013736">
    <property type="entry name" value="Xaa-Pro_dipept_C"/>
</dbReference>
<reference evidence="4 5" key="1">
    <citation type="submission" date="2019-11" db="EMBL/GenBank/DDBJ databases">
        <title>Spirosoma endbachense sp. nov., isolated from a natural salt meadow.</title>
        <authorList>
            <person name="Rojas J."/>
            <person name="Ambika Manirajan B."/>
            <person name="Ratering S."/>
            <person name="Suarez C."/>
            <person name="Geissler-Plaum R."/>
            <person name="Schnell S."/>
        </authorList>
    </citation>
    <scope>NUCLEOTIDE SEQUENCE [LARGE SCALE GENOMIC DNA]</scope>
    <source>
        <strain evidence="4 5">I-24</strain>
    </source>
</reference>
<evidence type="ECO:0000256" key="2">
    <source>
        <dbReference type="SAM" id="SignalP"/>
    </source>
</evidence>
<sequence>MSQFFVKLLVISLLLGPHHLNAQMAYKVQDHYTKTETYITMRDGVNLFTAIYTPKLATATRPYPILLQRTCYGIAPYGNDSYPNHLGPSMTMMQEGYIMVYQDVRGRYKSEGQFTNMTPLTVHKSNTDVDESSDTFDTIDWLVKHVPNNNGNVGQWGMSYPGFYAAAGLLSNHPALKASSPQAPISDFFFDDFHHNGAFLQSYFLLFPWFGVPKKDTTTFAWYDSPPVNTAKVVRDGYQIYLDQGPLTFADTYYKDNVFWQQTVNHPNYDDYWRKRAVLQHYPPNLKTAVMTVGGWFDAEDLSGPLNLYKTIEKKSPGTYNTLVMGPFGHGGWAYETGHTLHSNLYFGDSLASFYMNEIEAKFFRHFLKGIGNSTGLPEAYMFDTGLKKWHQFDQWPPVRFHKQKLYLNAAGTLDRQPPKKIESVSYPSDPMKPVPHTEDLTSTMNFTPYNYMSEDQRFAGRRPDVLTFQTGALSQDVTLGGEIKAYLNVASTGTDADFFVKLIDVYPLDEPNHAYMPHKNVTLSNYWQMVRSEMMPARFRNSFETPQPLRAGQKTAVHFPLQDVLHTFKKGHRIMIQVQSTAFPLFARNPQTFVRNPYKAKSSDYAKATQTVFNDSFMEVDLLEGAITENAPPSVWNFEDYRPRVISMAPFENGAQSVSTSTSVVTLRFSQKMDTRYYSFGKGSLGVESMVRVKRLLGFSEDAQSFSFELDVKPNQRYQLVIGSSFRNENGDRLKPYLIDFKTKD</sequence>
<dbReference type="Gene3D" id="1.10.3020.10">
    <property type="entry name" value="alpha-amino acid ester hydrolase ( Helical cap domain)"/>
    <property type="match status" value="1"/>
</dbReference>
<feature type="chain" id="PRO_5026828117" evidence="2">
    <location>
        <begin position="23"/>
        <end position="746"/>
    </location>
</feature>
<dbReference type="Pfam" id="PF08530">
    <property type="entry name" value="PepX_C"/>
    <property type="match status" value="1"/>
</dbReference>
<dbReference type="NCBIfam" id="TIGR00976">
    <property type="entry name" value="CocE_NonD"/>
    <property type="match status" value="1"/>
</dbReference>
<feature type="domain" description="Xaa-Pro dipeptidyl-peptidase C-terminal" evidence="3">
    <location>
        <begin position="361"/>
        <end position="624"/>
    </location>
</feature>
<dbReference type="EMBL" id="CP045997">
    <property type="protein sequence ID" value="QHV96662.1"/>
    <property type="molecule type" value="Genomic_DNA"/>
</dbReference>
<evidence type="ECO:0000259" key="3">
    <source>
        <dbReference type="SMART" id="SM00939"/>
    </source>
</evidence>
<dbReference type="SMART" id="SM00939">
    <property type="entry name" value="PepX_C"/>
    <property type="match status" value="1"/>
</dbReference>
<dbReference type="AlphaFoldDB" id="A0A6P1VX55"/>
<dbReference type="InterPro" id="IPR000383">
    <property type="entry name" value="Xaa-Pro-like_dom"/>
</dbReference>
<feature type="signal peptide" evidence="2">
    <location>
        <begin position="1"/>
        <end position="22"/>
    </location>
</feature>